<proteinExistence type="predicted"/>
<name>A0ACC7LG16_9FLAO</name>
<reference evidence="1" key="1">
    <citation type="submission" date="2024-09" db="EMBL/GenBank/DDBJ databases">
        <authorList>
            <person name="Liu J."/>
        </authorList>
    </citation>
    <scope>NUCLEOTIDE SEQUENCE</scope>
    <source>
        <strain evidence="1">NBU2967</strain>
    </source>
</reference>
<keyword evidence="2" id="KW-1185">Reference proteome</keyword>
<comment type="caution">
    <text evidence="1">The sequence shown here is derived from an EMBL/GenBank/DDBJ whole genome shotgun (WGS) entry which is preliminary data.</text>
</comment>
<dbReference type="Proteomes" id="UP001595191">
    <property type="component" value="Unassembled WGS sequence"/>
</dbReference>
<sequence length="769" mass="89068">MKHLFWVIAPCLLIFGAFALQQGPASQNENGEKNDSLPSRRQLRRNFFQKREVLVVYGAKEKLLTDKYRILLDSLSQAPEEDSRRNITIKFKEASLVSDSDIQTNILFLVGTAEGNQVLKRLVRKTPFEIGPNSIRFNGKDYIFDDAILSVGFYPNAENDTLPITFLTGNNETKIHASFENKVNQGNRYFFRQNMDYELYDNKTRTVLGDFDEQWQLDTSIFFDFSSGNDLAHSSKHYDFVTHQNAIDSDTISELADEIEKTTSSILDFLGKSDENPKYTYHIYKSAEEKGLMTGNTAQAHFESSDNSVHTVINEIYQDNFIEKENALLINQFLDAPKLSAFEHGLPVYFTNRWQRKGYHHWSAQLFASGNALTLSELFDNEIISIESPLIVDCMSASLVDFLLKTWGRQTFLKRYTNWLPSQQEIQHLEPLWQDYLSEKASIAALRDKKKTELPYLKGFNFAHEGYSIYNGYGSKKGTEAIEKQHEMGSNAIAIVPYSYIRDKNKPAPFHFSSSAGSENDESVVHSAYQAKQLGMYSLLKPQIFVGGSWPGDIEMSTANDWKKFFDYYYRWIRHYAFLAEIHKMDALCLGVEFTKATLGQGEAWRKMIQKTRGLFHGKITYAANWGQEFENIDFWNELDFIGLNCYYPLSKKDDPTDAEMRAKFDTIKTKIKTVYDRFNKPIVFTEIGFRSINMPWKNPHAEGDDSFNETHQQRCYEIVFEGIKNEPWCQGILWWKFPSYLEYRGRENSAFTPNNKKAEMTVRKWFTK</sequence>
<protein>
    <submittedName>
        <fullName evidence="1">Glycoside hydrolase family 113</fullName>
    </submittedName>
</protein>
<gene>
    <name evidence="1" type="ORF">ACEZ3G_03715</name>
</gene>
<evidence type="ECO:0000313" key="2">
    <source>
        <dbReference type="Proteomes" id="UP001595191"/>
    </source>
</evidence>
<organism evidence="1 2">
    <name type="scientific">Meishania litoralis</name>
    <dbReference type="NCBI Taxonomy" id="3434685"/>
    <lineage>
        <taxon>Bacteria</taxon>
        <taxon>Pseudomonadati</taxon>
        <taxon>Bacteroidota</taxon>
        <taxon>Flavobacteriia</taxon>
        <taxon>Flavobacteriales</taxon>
        <taxon>Flavobacteriaceae</taxon>
        <taxon>Meishania</taxon>
    </lineage>
</organism>
<accession>A0ACC7LG16</accession>
<dbReference type="EMBL" id="JBHFPV010000001">
    <property type="protein sequence ID" value="MFH6602571.1"/>
    <property type="molecule type" value="Genomic_DNA"/>
</dbReference>
<keyword evidence="1" id="KW-0378">Hydrolase</keyword>
<evidence type="ECO:0000313" key="1">
    <source>
        <dbReference type="EMBL" id="MFH6602571.1"/>
    </source>
</evidence>